<keyword evidence="2" id="KW-1185">Reference proteome</keyword>
<dbReference type="OrthoDB" id="3491010at2759"/>
<dbReference type="EMBL" id="PQXJ01000319">
    <property type="protein sequence ID" value="TGO52572.1"/>
    <property type="molecule type" value="Genomic_DNA"/>
</dbReference>
<sequence>MLIYHDPPPSYQVDHHVWNSERWGSEDWEAARKSNTRQLSIWEQNNAIVFDLPELINHTRVALAPLRSESKDVIYFENTKTNVLKRSLKQGFKSGFKRGAKHGFKKDFMTTLKRNLKCNKETDSVDH</sequence>
<evidence type="ECO:0000313" key="1">
    <source>
        <dbReference type="EMBL" id="TGO52572.1"/>
    </source>
</evidence>
<name>A0A4Z1HZB4_9HELO</name>
<reference evidence="1 2" key="1">
    <citation type="submission" date="2017-12" db="EMBL/GenBank/DDBJ databases">
        <title>Comparative genomics of Botrytis spp.</title>
        <authorList>
            <person name="Valero-Jimenez C.A."/>
            <person name="Tapia P."/>
            <person name="Veloso J."/>
            <person name="Silva-Moreno E."/>
            <person name="Staats M."/>
            <person name="Valdes J.H."/>
            <person name="Van Kan J.A.L."/>
        </authorList>
    </citation>
    <scope>NUCLEOTIDE SEQUENCE [LARGE SCALE GENOMIC DNA]</scope>
    <source>
        <strain evidence="1 2">MUCL2120</strain>
    </source>
</reference>
<evidence type="ECO:0000313" key="2">
    <source>
        <dbReference type="Proteomes" id="UP000297452"/>
    </source>
</evidence>
<protein>
    <submittedName>
        <fullName evidence="1">Uncharacterized protein</fullName>
    </submittedName>
</protein>
<organism evidence="1 2">
    <name type="scientific">Botryotinia narcissicola</name>
    <dbReference type="NCBI Taxonomy" id="278944"/>
    <lineage>
        <taxon>Eukaryota</taxon>
        <taxon>Fungi</taxon>
        <taxon>Dikarya</taxon>
        <taxon>Ascomycota</taxon>
        <taxon>Pezizomycotina</taxon>
        <taxon>Leotiomycetes</taxon>
        <taxon>Helotiales</taxon>
        <taxon>Sclerotiniaceae</taxon>
        <taxon>Botryotinia</taxon>
    </lineage>
</organism>
<accession>A0A4Z1HZB4</accession>
<dbReference type="Proteomes" id="UP000297452">
    <property type="component" value="Unassembled WGS sequence"/>
</dbReference>
<gene>
    <name evidence="1" type="ORF">BOTNAR_0319g00010</name>
</gene>
<dbReference type="AlphaFoldDB" id="A0A4Z1HZB4"/>
<comment type="caution">
    <text evidence="1">The sequence shown here is derived from an EMBL/GenBank/DDBJ whole genome shotgun (WGS) entry which is preliminary data.</text>
</comment>
<proteinExistence type="predicted"/>